<dbReference type="InterPro" id="IPR001633">
    <property type="entry name" value="EAL_dom"/>
</dbReference>
<dbReference type="PROSITE" id="PS50887">
    <property type="entry name" value="GGDEF"/>
    <property type="match status" value="1"/>
</dbReference>
<dbReference type="PROSITE" id="PS50883">
    <property type="entry name" value="EAL"/>
    <property type="match status" value="1"/>
</dbReference>
<reference evidence="3 4" key="1">
    <citation type="submission" date="2016-11" db="EMBL/GenBank/DDBJ databases">
        <authorList>
            <person name="Jaros S."/>
            <person name="Januszkiewicz K."/>
            <person name="Wedrychowicz H."/>
        </authorList>
    </citation>
    <scope>NUCLEOTIDE SEQUENCE [LARGE SCALE GENOMIC DNA]</scope>
    <source>
        <strain evidence="3 4">DSM 14809</strain>
    </source>
</reference>
<dbReference type="SUPFAM" id="SSF141868">
    <property type="entry name" value="EAL domain-like"/>
    <property type="match status" value="1"/>
</dbReference>
<dbReference type="RefSeq" id="WP_083572329.1">
    <property type="nucleotide sequence ID" value="NZ_FQYQ01000001.1"/>
</dbReference>
<name>A0A1M6A116_PSEXY</name>
<dbReference type="InterPro" id="IPR052155">
    <property type="entry name" value="Biofilm_reg_signaling"/>
</dbReference>
<gene>
    <name evidence="3" type="ORF">SAMN02745725_00051</name>
</gene>
<dbReference type="Pfam" id="PF00563">
    <property type="entry name" value="EAL"/>
    <property type="match status" value="1"/>
</dbReference>
<accession>A0A1M6A116</accession>
<dbReference type="OrthoDB" id="9805474at2"/>
<dbReference type="InterPro" id="IPR029787">
    <property type="entry name" value="Nucleotide_cyclase"/>
</dbReference>
<dbReference type="SUPFAM" id="SSF55073">
    <property type="entry name" value="Nucleotide cyclase"/>
    <property type="match status" value="1"/>
</dbReference>
<evidence type="ECO:0000259" key="2">
    <source>
        <dbReference type="PROSITE" id="PS50887"/>
    </source>
</evidence>
<dbReference type="InterPro" id="IPR043128">
    <property type="entry name" value="Rev_trsase/Diguanyl_cyclase"/>
</dbReference>
<dbReference type="InterPro" id="IPR000160">
    <property type="entry name" value="GGDEF_dom"/>
</dbReference>
<dbReference type="CDD" id="cd01949">
    <property type="entry name" value="GGDEF"/>
    <property type="match status" value="1"/>
</dbReference>
<dbReference type="AlphaFoldDB" id="A0A1M6A116"/>
<dbReference type="NCBIfam" id="TIGR00254">
    <property type="entry name" value="GGDEF"/>
    <property type="match status" value="1"/>
</dbReference>
<feature type="domain" description="GGDEF" evidence="2">
    <location>
        <begin position="481"/>
        <end position="613"/>
    </location>
</feature>
<dbReference type="CDD" id="cd01948">
    <property type="entry name" value="EAL"/>
    <property type="match status" value="1"/>
</dbReference>
<protein>
    <submittedName>
        <fullName evidence="3">Diguanylate cyclase (GGDEF) domain-containing protein</fullName>
    </submittedName>
</protein>
<dbReference type="Proteomes" id="UP000184185">
    <property type="component" value="Unassembled WGS sequence"/>
</dbReference>
<proteinExistence type="predicted"/>
<dbReference type="InterPro" id="IPR035919">
    <property type="entry name" value="EAL_sf"/>
</dbReference>
<dbReference type="PANTHER" id="PTHR44757:SF2">
    <property type="entry name" value="BIOFILM ARCHITECTURE MAINTENANCE PROTEIN MBAA"/>
    <property type="match status" value="1"/>
</dbReference>
<sequence>MDSTSRLINELEVNNDDLQSLQDSFCKANDMYMICIGRKHGQLTSFSGSKPEEDFVDANFPESLRKELIESFVDGAPENIVDRAGTEDYFLYRGVAFRGEKDEVVGKWLCFAVDKEKVPAGIQLPATLRTTTPAQLDKAISLLETLSKHYVATILRNEQLKKKLSQTQSEEKEVENKLIKNEMMTEILRLMESEDSFTNVANEILSFAGKYIECTNTALVQMSVDGVTADMILEWSMGEDKLSPIFHGVPVKELPFMNGKPYTISSDAALPDAFVDFFGKYAIKSAILLPINVDEEAAMYLCFLSIKQDRQWTVDEIRFSNDIKNILHSILIKKITANSLAGSYSALESILQNAGYGVVVVDSEQKQILYKNDTFGDMFDNSIDSVAVEELIFNENYSLSELNGYSANGSGKWFDISVADIRWVDSREVRLITFYDTTDIRNYQKKAEKQAQTDTLTGLFNRQACEKDIAMEYHITTKLNKEFAVLMFDIDNFTNMNQGLGYRIGDDLLEFIAHSIDEISYVKGKCYRIGGDEFAVLVDHENIKNLDIITKRIMNLFDNPWVLDDKEHYCTISMGGLKAPGNITDASAILTRLTIALHSTKDKSRNSFQFYDEEADVIVVEKQELEDDLKKAVKHGCREFVVYYQPIMEFVGGVPSCCGAEALVRWESPERGLVMPSGFIKEAEEQNLIGDIGHYVLLEAAKSCKHWNDFGHPEYKINVNISPVQLVQKDFVDRLDAVLKQTAINPKNLTLEIADDFGPGVLPKAVKALDAARALGCRVALDNFGAANSALNDIKALPIDTIKIDRAYAKDMQGDTFAQSFVKTVSELANSVDVDVCVEGVEEDKQVTMIGDYPINLVQGFFFDKPLSKEEFGKKYI</sequence>
<evidence type="ECO:0000313" key="3">
    <source>
        <dbReference type="EMBL" id="SHI30221.1"/>
    </source>
</evidence>
<dbReference type="EMBL" id="FQYQ01000001">
    <property type="protein sequence ID" value="SHI30221.1"/>
    <property type="molecule type" value="Genomic_DNA"/>
</dbReference>
<feature type="domain" description="EAL" evidence="1">
    <location>
        <begin position="622"/>
        <end position="877"/>
    </location>
</feature>
<evidence type="ECO:0000259" key="1">
    <source>
        <dbReference type="PROSITE" id="PS50883"/>
    </source>
</evidence>
<dbReference type="Gene3D" id="3.20.20.450">
    <property type="entry name" value="EAL domain"/>
    <property type="match status" value="1"/>
</dbReference>
<dbReference type="Gene3D" id="3.30.70.270">
    <property type="match status" value="1"/>
</dbReference>
<dbReference type="SMART" id="SM00052">
    <property type="entry name" value="EAL"/>
    <property type="match status" value="1"/>
</dbReference>
<organism evidence="3 4">
    <name type="scientific">Pseudobutyrivibrio xylanivorans DSM 14809</name>
    <dbReference type="NCBI Taxonomy" id="1123012"/>
    <lineage>
        <taxon>Bacteria</taxon>
        <taxon>Bacillati</taxon>
        <taxon>Bacillota</taxon>
        <taxon>Clostridia</taxon>
        <taxon>Lachnospirales</taxon>
        <taxon>Lachnospiraceae</taxon>
        <taxon>Pseudobutyrivibrio</taxon>
    </lineage>
</organism>
<dbReference type="PANTHER" id="PTHR44757">
    <property type="entry name" value="DIGUANYLATE CYCLASE DGCP"/>
    <property type="match status" value="1"/>
</dbReference>
<evidence type="ECO:0000313" key="4">
    <source>
        <dbReference type="Proteomes" id="UP000184185"/>
    </source>
</evidence>
<dbReference type="SMART" id="SM00267">
    <property type="entry name" value="GGDEF"/>
    <property type="match status" value="1"/>
</dbReference>
<dbReference type="STRING" id="185007.SAMN02910350_00461"/>
<keyword evidence="4" id="KW-1185">Reference proteome</keyword>
<dbReference type="Pfam" id="PF00990">
    <property type="entry name" value="GGDEF"/>
    <property type="match status" value="1"/>
</dbReference>